<dbReference type="InterPro" id="IPR006680">
    <property type="entry name" value="Amidohydro-rel"/>
</dbReference>
<accession>A0AA38VH99</accession>
<comment type="caution">
    <text evidence="2">The sequence shown here is derived from an EMBL/GenBank/DDBJ whole genome shotgun (WGS) entry which is preliminary data.</text>
</comment>
<proteinExistence type="predicted"/>
<evidence type="ECO:0000313" key="2">
    <source>
        <dbReference type="EMBL" id="KAJ9132625.1"/>
    </source>
</evidence>
<feature type="domain" description="Amidohydrolase-related" evidence="1">
    <location>
        <begin position="17"/>
        <end position="299"/>
    </location>
</feature>
<gene>
    <name evidence="2" type="ORF">NKR23_g11096</name>
</gene>
<organism evidence="2 3">
    <name type="scientific">Pleurostoma richardsiae</name>
    <dbReference type="NCBI Taxonomy" id="41990"/>
    <lineage>
        <taxon>Eukaryota</taxon>
        <taxon>Fungi</taxon>
        <taxon>Dikarya</taxon>
        <taxon>Ascomycota</taxon>
        <taxon>Pezizomycotina</taxon>
        <taxon>Sordariomycetes</taxon>
        <taxon>Sordariomycetidae</taxon>
        <taxon>Calosphaeriales</taxon>
        <taxon>Pleurostomataceae</taxon>
        <taxon>Pleurostoma</taxon>
    </lineage>
</organism>
<dbReference type="Pfam" id="PF04909">
    <property type="entry name" value="Amidohydro_2"/>
    <property type="match status" value="1"/>
</dbReference>
<protein>
    <submittedName>
        <fullName evidence="2">Amidohydrolase 2</fullName>
    </submittedName>
</protein>
<evidence type="ECO:0000259" key="1">
    <source>
        <dbReference type="Pfam" id="PF04909"/>
    </source>
</evidence>
<dbReference type="SUPFAM" id="SSF51556">
    <property type="entry name" value="Metallo-dependent hydrolases"/>
    <property type="match status" value="1"/>
</dbReference>
<sequence length="305" mass="34583">MGSMTDLEDFSLPVGAWDSHVHVVDEDKFPLHPYHPYRPKKADLDDLLSFQRKQGIAHSCLVAFSVYHTDNSSILDGLRRLRGKGRAVVCIDPETVTDEELQELHNAGARAIRLNLNTRGQQLDKAGYTKLLGMNAHRIRPLGWAIQMYVSLDQIAQLAPIVPTLGVPVIFDHLGHPDPSRGPVQLQEGYEEFMDLLRSKQVWTKLSGTYRFEGLVGLEDYVREILSIAPDHVVWASDWPHSGGVEANPGGDRNIPQAYRKIDDQTWVARCKAWCREVEGSSGQKLVRKLWVDNPRRLWQYDTDD</sequence>
<reference evidence="2" key="1">
    <citation type="submission" date="2022-07" db="EMBL/GenBank/DDBJ databases">
        <title>Fungi with potential for degradation of polypropylene.</title>
        <authorList>
            <person name="Gostincar C."/>
        </authorList>
    </citation>
    <scope>NUCLEOTIDE SEQUENCE</scope>
    <source>
        <strain evidence="2">EXF-13308</strain>
    </source>
</reference>
<dbReference type="PANTHER" id="PTHR35563">
    <property type="entry name" value="BARREL METAL-DEPENDENT HYDROLASE, PUTATIVE (AFU_ORTHOLOGUE AFUA_1G16240)-RELATED"/>
    <property type="match status" value="1"/>
</dbReference>
<keyword evidence="3" id="KW-1185">Reference proteome</keyword>
<dbReference type="AlphaFoldDB" id="A0AA38VH99"/>
<name>A0AA38VH99_9PEZI</name>
<evidence type="ECO:0000313" key="3">
    <source>
        <dbReference type="Proteomes" id="UP001174694"/>
    </source>
</evidence>
<dbReference type="Proteomes" id="UP001174694">
    <property type="component" value="Unassembled WGS sequence"/>
</dbReference>
<dbReference type="GO" id="GO:0016787">
    <property type="term" value="F:hydrolase activity"/>
    <property type="evidence" value="ECO:0007669"/>
    <property type="project" value="InterPro"/>
</dbReference>
<dbReference type="PANTHER" id="PTHR35563:SF2">
    <property type="entry name" value="BARREL METAL-DEPENDENT HYDROLASE, PUTATIVE (AFU_ORTHOLOGUE AFUA_1G16240)-RELATED"/>
    <property type="match status" value="1"/>
</dbReference>
<dbReference type="Gene3D" id="3.20.20.140">
    <property type="entry name" value="Metal-dependent hydrolases"/>
    <property type="match status" value="1"/>
</dbReference>
<dbReference type="EMBL" id="JANBVO010000055">
    <property type="protein sequence ID" value="KAJ9132625.1"/>
    <property type="molecule type" value="Genomic_DNA"/>
</dbReference>
<dbReference type="InterPro" id="IPR032466">
    <property type="entry name" value="Metal_Hydrolase"/>
</dbReference>
<dbReference type="InterPro" id="IPR052358">
    <property type="entry name" value="Aro_Compnd_Degr_Hydrolases"/>
</dbReference>